<dbReference type="RefSeq" id="WP_127789965.1">
    <property type="nucleotide sequence ID" value="NZ_SACL01000012.1"/>
</dbReference>
<dbReference type="PANTHER" id="PTHR40036">
    <property type="entry name" value="MACROCIN O-METHYLTRANSFERASE"/>
    <property type="match status" value="1"/>
</dbReference>
<dbReference type="EMBL" id="SACL01000012">
    <property type="protein sequence ID" value="RVT90698.1"/>
    <property type="molecule type" value="Genomic_DNA"/>
</dbReference>
<organism evidence="1 2">
    <name type="scientific">Rhodovarius crocodyli</name>
    <dbReference type="NCBI Taxonomy" id="1979269"/>
    <lineage>
        <taxon>Bacteria</taxon>
        <taxon>Pseudomonadati</taxon>
        <taxon>Pseudomonadota</taxon>
        <taxon>Alphaproteobacteria</taxon>
        <taxon>Acetobacterales</taxon>
        <taxon>Roseomonadaceae</taxon>
        <taxon>Rhodovarius</taxon>
    </lineage>
</organism>
<dbReference type="Pfam" id="PF05711">
    <property type="entry name" value="TylF"/>
    <property type="match status" value="1"/>
</dbReference>
<dbReference type="SUPFAM" id="SSF53335">
    <property type="entry name" value="S-adenosyl-L-methionine-dependent methyltransferases"/>
    <property type="match status" value="1"/>
</dbReference>
<protein>
    <recommendedName>
        <fullName evidence="3">Macrocin O-methyltransferase</fullName>
    </recommendedName>
</protein>
<gene>
    <name evidence="1" type="ORF">EOD42_23135</name>
</gene>
<sequence>MTSPPPAARALLARLRSLVEAEQRDTLAALDWIENRPAGSDDDASATIAALRAENAALRARLNATHQHAEYEMWFQQALGTKLATPNTWPFTTFAQGTPWCDKVVYGMQDGEFLYAEHLIQELDAQGIEGDIVEFGTYGGTWMEMLARVVEKQANGRTLWGFDSFEGLPEPDTAKDGTIWHKGQYAATLEDVSAQLRVQDRPFLKLVKGWFCDTLPVEPAASVRKIAYARIDGDLYSSCVDCLAYLKDRLVDGAILVFDDWQFSINHGETLAFREFQAANPQFRFEFLGMNMWAHLYLRVHRR</sequence>
<evidence type="ECO:0000313" key="2">
    <source>
        <dbReference type="Proteomes" id="UP000282957"/>
    </source>
</evidence>
<accession>A0A437LZ48</accession>
<evidence type="ECO:0008006" key="3">
    <source>
        <dbReference type="Google" id="ProtNLM"/>
    </source>
</evidence>
<comment type="caution">
    <text evidence="1">The sequence shown here is derived from an EMBL/GenBank/DDBJ whole genome shotgun (WGS) entry which is preliminary data.</text>
</comment>
<proteinExistence type="predicted"/>
<dbReference type="Gene3D" id="3.40.50.150">
    <property type="entry name" value="Vaccinia Virus protein VP39"/>
    <property type="match status" value="1"/>
</dbReference>
<dbReference type="AlphaFoldDB" id="A0A437LZ48"/>
<dbReference type="InterPro" id="IPR008884">
    <property type="entry name" value="TylF_MeTrfase"/>
</dbReference>
<dbReference type="PANTHER" id="PTHR40036:SF1">
    <property type="entry name" value="MACROCIN O-METHYLTRANSFERASE"/>
    <property type="match status" value="1"/>
</dbReference>
<evidence type="ECO:0000313" key="1">
    <source>
        <dbReference type="EMBL" id="RVT90698.1"/>
    </source>
</evidence>
<dbReference type="OrthoDB" id="9811332at2"/>
<name>A0A437LZ48_9PROT</name>
<dbReference type="InterPro" id="IPR029063">
    <property type="entry name" value="SAM-dependent_MTases_sf"/>
</dbReference>
<dbReference type="Proteomes" id="UP000282957">
    <property type="component" value="Unassembled WGS sequence"/>
</dbReference>
<keyword evidence="2" id="KW-1185">Reference proteome</keyword>
<reference evidence="1 2" key="1">
    <citation type="submission" date="2019-01" db="EMBL/GenBank/DDBJ databases">
        <authorList>
            <person name="Chen W.-M."/>
        </authorList>
    </citation>
    <scope>NUCLEOTIDE SEQUENCE [LARGE SCALE GENOMIC DNA]</scope>
    <source>
        <strain evidence="1 2">CCP-6</strain>
    </source>
</reference>